<evidence type="ECO:0000313" key="3">
    <source>
        <dbReference type="Proteomes" id="UP000642571"/>
    </source>
</evidence>
<evidence type="ECO:0000313" key="2">
    <source>
        <dbReference type="EMBL" id="GGD14719.1"/>
    </source>
</evidence>
<proteinExistence type="predicted"/>
<dbReference type="PROSITE" id="PS51819">
    <property type="entry name" value="VOC"/>
    <property type="match status" value="1"/>
</dbReference>
<dbReference type="RefSeq" id="WP_188653866.1">
    <property type="nucleotide sequence ID" value="NZ_BMIN01000009.1"/>
</dbReference>
<protein>
    <submittedName>
        <fullName evidence="2">Glyoxalase</fullName>
    </submittedName>
</protein>
<gene>
    <name evidence="2" type="ORF">GCM10011389_22950</name>
</gene>
<dbReference type="PANTHER" id="PTHR33993">
    <property type="entry name" value="GLYOXALASE-RELATED"/>
    <property type="match status" value="1"/>
</dbReference>
<dbReference type="InterPro" id="IPR041581">
    <property type="entry name" value="Glyoxalase_6"/>
</dbReference>
<dbReference type="InterPro" id="IPR052164">
    <property type="entry name" value="Anthracycline_SecMetBiosynth"/>
</dbReference>
<dbReference type="InterPro" id="IPR037523">
    <property type="entry name" value="VOC_core"/>
</dbReference>
<dbReference type="InterPro" id="IPR029068">
    <property type="entry name" value="Glyas_Bleomycin-R_OHBP_Dase"/>
</dbReference>
<organism evidence="2 3">
    <name type="scientific">Pontibacillus salipaludis</name>
    <dbReference type="NCBI Taxonomy" id="1697394"/>
    <lineage>
        <taxon>Bacteria</taxon>
        <taxon>Bacillati</taxon>
        <taxon>Bacillota</taxon>
        <taxon>Bacilli</taxon>
        <taxon>Bacillales</taxon>
        <taxon>Bacillaceae</taxon>
        <taxon>Pontibacillus</taxon>
    </lineage>
</organism>
<dbReference type="Gene3D" id="3.10.180.10">
    <property type="entry name" value="2,3-Dihydroxybiphenyl 1,2-Dioxygenase, domain 1"/>
    <property type="match status" value="1"/>
</dbReference>
<reference evidence="3" key="1">
    <citation type="journal article" date="2019" name="Int. J. Syst. Evol. Microbiol.">
        <title>The Global Catalogue of Microorganisms (GCM) 10K type strain sequencing project: providing services to taxonomists for standard genome sequencing and annotation.</title>
        <authorList>
            <consortium name="The Broad Institute Genomics Platform"/>
            <consortium name="The Broad Institute Genome Sequencing Center for Infectious Disease"/>
            <person name="Wu L."/>
            <person name="Ma J."/>
        </authorList>
    </citation>
    <scope>NUCLEOTIDE SEQUENCE [LARGE SCALE GENOMIC DNA]</scope>
    <source>
        <strain evidence="3">CGMCC 1.15353</strain>
    </source>
</reference>
<dbReference type="PANTHER" id="PTHR33993:SF5">
    <property type="entry name" value="GLYOXALASE"/>
    <property type="match status" value="1"/>
</dbReference>
<dbReference type="Proteomes" id="UP000642571">
    <property type="component" value="Unassembled WGS sequence"/>
</dbReference>
<keyword evidence="3" id="KW-1185">Reference proteome</keyword>
<sequence>MNIKGFGGVFWRTKKLESLKKWYSDVLKIELEDWNGTVLIPQPGNETVFSFFSESDTYFPEEQQVMLNFQVENIDESIKHLQQIGITLVMEKTVNQYGKFIWIEDPEGRRIELWEK</sequence>
<dbReference type="SUPFAM" id="SSF54593">
    <property type="entry name" value="Glyoxalase/Bleomycin resistance protein/Dihydroxybiphenyl dioxygenase"/>
    <property type="match status" value="1"/>
</dbReference>
<name>A0ABQ1Q716_9BACI</name>
<feature type="domain" description="VOC" evidence="1">
    <location>
        <begin position="5"/>
        <end position="116"/>
    </location>
</feature>
<comment type="caution">
    <text evidence="2">The sequence shown here is derived from an EMBL/GenBank/DDBJ whole genome shotgun (WGS) entry which is preliminary data.</text>
</comment>
<evidence type="ECO:0000259" key="1">
    <source>
        <dbReference type="PROSITE" id="PS51819"/>
    </source>
</evidence>
<dbReference type="Pfam" id="PF18029">
    <property type="entry name" value="Glyoxalase_6"/>
    <property type="match status" value="1"/>
</dbReference>
<accession>A0ABQ1Q716</accession>
<dbReference type="EMBL" id="BMIN01000009">
    <property type="protein sequence ID" value="GGD14719.1"/>
    <property type="molecule type" value="Genomic_DNA"/>
</dbReference>